<dbReference type="RefSeq" id="WP_046763783.1">
    <property type="nucleotide sequence ID" value="NZ_LBIC01000005.1"/>
</dbReference>
<comment type="caution">
    <text evidence="2">The sequence shown here is derived from an EMBL/GenBank/DDBJ whole genome shotgun (WGS) entry which is preliminary data.</text>
</comment>
<sequence>MPRRKDIWRCGIVAQPIPAIVAAGGIGGPVTWLEEEPDFQFLADPFGWRDGEGRLHLFAEHYDYRIRHGTIERLLFDDALALIDRRPCMIEPWHLSYPQVFAGEGAMWMLPEAHRSGGLTLYRDHGGLVDWRAECRIALDCVPVDASVMRHEGRWWLFYSPATSKLTKMAHLHVAWADRLCGPWTAHPGNPVRIDRRSARPGGTPMPIGGRIMLPVQDCAATYGGSIRPLWIDRLDEGRFVAEAGEALAMPEEAGSYREGMHTLTACGDVTLFDVKRIDRSLRGLMLDVRRGLGGYS</sequence>
<dbReference type="Proteomes" id="UP000033874">
    <property type="component" value="Unassembled WGS sequence"/>
</dbReference>
<organism evidence="2 3">
    <name type="scientific">Sphingobium chungbukense</name>
    <dbReference type="NCBI Taxonomy" id="56193"/>
    <lineage>
        <taxon>Bacteria</taxon>
        <taxon>Pseudomonadati</taxon>
        <taxon>Pseudomonadota</taxon>
        <taxon>Alphaproteobacteria</taxon>
        <taxon>Sphingomonadales</taxon>
        <taxon>Sphingomonadaceae</taxon>
        <taxon>Sphingobium</taxon>
    </lineage>
</organism>
<evidence type="ECO:0000259" key="1">
    <source>
        <dbReference type="Pfam" id="PF24793"/>
    </source>
</evidence>
<evidence type="ECO:0000313" key="3">
    <source>
        <dbReference type="Proteomes" id="UP000033874"/>
    </source>
</evidence>
<keyword evidence="2" id="KW-0808">Transferase</keyword>
<dbReference type="AlphaFoldDB" id="A0A0M3ATC5"/>
<dbReference type="STRING" id="56193.YP76_11665"/>
<dbReference type="Gene3D" id="2.115.10.20">
    <property type="entry name" value="Glycosyl hydrolase domain, family 43"/>
    <property type="match status" value="1"/>
</dbReference>
<protein>
    <submittedName>
        <fullName evidence="2">Formyl transferase</fullName>
    </submittedName>
</protein>
<dbReference type="EMBL" id="LBIC01000005">
    <property type="protein sequence ID" value="KKW91774.1"/>
    <property type="molecule type" value="Genomic_DNA"/>
</dbReference>
<accession>A0A0M3ATC5</accession>
<dbReference type="Pfam" id="PF24793">
    <property type="entry name" value="GINT1_N"/>
    <property type="match status" value="1"/>
</dbReference>
<proteinExistence type="predicted"/>
<keyword evidence="3" id="KW-1185">Reference proteome</keyword>
<name>A0A0M3ATC5_9SPHN</name>
<reference evidence="2 3" key="1">
    <citation type="submission" date="2015-04" db="EMBL/GenBank/DDBJ databases">
        <title>Genome sequence of aromatic hydrocarbons-degrading Sphingobium chungbukense DJ77.</title>
        <authorList>
            <person name="Kim Y.-C."/>
            <person name="Chae J.-C."/>
        </authorList>
    </citation>
    <scope>NUCLEOTIDE SEQUENCE [LARGE SCALE GENOMIC DNA]</scope>
    <source>
        <strain evidence="2 3">DJ77</strain>
    </source>
</reference>
<gene>
    <name evidence="2" type="ORF">YP76_11665</name>
</gene>
<feature type="domain" description="Glucosamine inositolphosphorylceramide transferase 1 N-terminal" evidence="1">
    <location>
        <begin position="40"/>
        <end position="240"/>
    </location>
</feature>
<dbReference type="GO" id="GO:0016740">
    <property type="term" value="F:transferase activity"/>
    <property type="evidence" value="ECO:0007669"/>
    <property type="project" value="UniProtKB-KW"/>
</dbReference>
<dbReference type="SUPFAM" id="SSF75005">
    <property type="entry name" value="Arabinanase/levansucrase/invertase"/>
    <property type="match status" value="1"/>
</dbReference>
<dbReference type="InterPro" id="IPR023296">
    <property type="entry name" value="Glyco_hydro_beta-prop_sf"/>
</dbReference>
<dbReference type="InterPro" id="IPR056442">
    <property type="entry name" value="GINT1_N"/>
</dbReference>
<evidence type="ECO:0000313" key="2">
    <source>
        <dbReference type="EMBL" id="KKW91774.1"/>
    </source>
</evidence>